<feature type="region of interest" description="Disordered" evidence="1">
    <location>
        <begin position="277"/>
        <end position="305"/>
    </location>
</feature>
<feature type="region of interest" description="Disordered" evidence="1">
    <location>
        <begin position="393"/>
        <end position="414"/>
    </location>
</feature>
<gene>
    <name evidence="2" type="ORF">MUK42_03600</name>
</gene>
<feature type="compositionally biased region" description="Polar residues" evidence="1">
    <location>
        <begin position="279"/>
        <end position="293"/>
    </location>
</feature>
<organism evidence="2 3">
    <name type="scientific">Musa troglodytarum</name>
    <name type="common">fe'i banana</name>
    <dbReference type="NCBI Taxonomy" id="320322"/>
    <lineage>
        <taxon>Eukaryota</taxon>
        <taxon>Viridiplantae</taxon>
        <taxon>Streptophyta</taxon>
        <taxon>Embryophyta</taxon>
        <taxon>Tracheophyta</taxon>
        <taxon>Spermatophyta</taxon>
        <taxon>Magnoliopsida</taxon>
        <taxon>Liliopsida</taxon>
        <taxon>Zingiberales</taxon>
        <taxon>Musaceae</taxon>
        <taxon>Musa</taxon>
    </lineage>
</organism>
<proteinExistence type="predicted"/>
<dbReference type="OrthoDB" id="10433106at2759"/>
<dbReference type="EMBL" id="CP097510">
    <property type="protein sequence ID" value="URE35881.1"/>
    <property type="molecule type" value="Genomic_DNA"/>
</dbReference>
<evidence type="ECO:0000313" key="2">
    <source>
        <dbReference type="EMBL" id="URE35881.1"/>
    </source>
</evidence>
<name>A0A9E7HM46_9LILI</name>
<sequence>MSQCRLAIELRTCFLSRGESTRGTHAVESVGRCLGAGLKPRFNNDQGNVPRAASSGEARQCVESRPFNPTSFTAFPPFALALAICFSYRYPIPHSPPLLILSSWRSGHCFDYFTKKFQVWKLNRKKPSRTILERNKYVHLSQMLAIVELNKADKQKANRASLILWKQGTVVKMTTKMKAQMKKMKLLVKEPDVLTKDPLVLVVKLSCFEKIAKLISPVESLKKGDAGEIKDHSAAPHPAKQGEKCLLTEMDKNTNREVAEPLGISQRLLDFLVKKSKRQGQPNLAGDTQQGDSSRFKGQPSMSQHVETRVPVTIYRDGKLGMAPRVEVPIEYQKPSGSVKLRESRSANKEANIAVEAVAAEAPPPPPPSPPKKVAKKSVTIKVDIEDSDVIKKKPSMSARSDAEEKWHRIWSWS</sequence>
<evidence type="ECO:0000313" key="3">
    <source>
        <dbReference type="Proteomes" id="UP001055439"/>
    </source>
</evidence>
<dbReference type="AlphaFoldDB" id="A0A9E7HM46"/>
<accession>A0A9E7HM46</accession>
<feature type="region of interest" description="Disordered" evidence="1">
    <location>
        <begin position="358"/>
        <end position="378"/>
    </location>
</feature>
<reference evidence="2" key="1">
    <citation type="submission" date="2022-05" db="EMBL/GenBank/DDBJ databases">
        <title>The Musa troglodytarum L. genome provides insights into the mechanism of non-climacteric behaviour and enrichment of carotenoids.</title>
        <authorList>
            <person name="Wang J."/>
        </authorList>
    </citation>
    <scope>NUCLEOTIDE SEQUENCE</scope>
    <source>
        <tissue evidence="2">Leaf</tissue>
    </source>
</reference>
<protein>
    <submittedName>
        <fullName evidence="2">Uncharacterized protein</fullName>
    </submittedName>
</protein>
<feature type="compositionally biased region" description="Pro residues" evidence="1">
    <location>
        <begin position="362"/>
        <end position="371"/>
    </location>
</feature>
<evidence type="ECO:0000256" key="1">
    <source>
        <dbReference type="SAM" id="MobiDB-lite"/>
    </source>
</evidence>
<keyword evidence="3" id="KW-1185">Reference proteome</keyword>
<dbReference type="Proteomes" id="UP001055439">
    <property type="component" value="Chromosome 8"/>
</dbReference>